<protein>
    <submittedName>
        <fullName evidence="1">Uncharacterized protein</fullName>
    </submittedName>
</protein>
<name>A0AAD9M1Y4_9PEZI</name>
<proteinExistence type="predicted"/>
<organism evidence="1 2">
    <name type="scientific">Colletotrichum zoysiae</name>
    <dbReference type="NCBI Taxonomy" id="1216348"/>
    <lineage>
        <taxon>Eukaryota</taxon>
        <taxon>Fungi</taxon>
        <taxon>Dikarya</taxon>
        <taxon>Ascomycota</taxon>
        <taxon>Pezizomycotina</taxon>
        <taxon>Sordariomycetes</taxon>
        <taxon>Hypocreomycetidae</taxon>
        <taxon>Glomerellales</taxon>
        <taxon>Glomerellaceae</taxon>
        <taxon>Colletotrichum</taxon>
        <taxon>Colletotrichum graminicola species complex</taxon>
    </lineage>
</organism>
<keyword evidence="2" id="KW-1185">Reference proteome</keyword>
<evidence type="ECO:0000313" key="1">
    <source>
        <dbReference type="EMBL" id="KAK2029864.1"/>
    </source>
</evidence>
<dbReference type="AlphaFoldDB" id="A0AAD9M1Y4"/>
<dbReference type="EMBL" id="MU842858">
    <property type="protein sequence ID" value="KAK2029864.1"/>
    <property type="molecule type" value="Genomic_DNA"/>
</dbReference>
<gene>
    <name evidence="1" type="ORF">LX32DRAFT_651994</name>
</gene>
<accession>A0AAD9M1Y4</accession>
<sequence length="219" mass="23657">MVGYDELQSTVLPIFAFLVARHVLIEFLPCGRYESRYPRDWTGAKSEMDWTTATIASVPSSAPSLASADCSSWMRDTEMPCASTVTQTAVVTSFTTTLANPYPGLRKAKREELEGRQAALTTTVAAAASCTPSQSRPSSMPAYIDTANIGRNEGDYYGGCQSSGSPGGNPVVYGFGYCPNQGGYMYMIPNNSNSRHDADARTSVGMKMVHVLRIASYRV</sequence>
<dbReference type="Proteomes" id="UP001232148">
    <property type="component" value="Unassembled WGS sequence"/>
</dbReference>
<evidence type="ECO:0000313" key="2">
    <source>
        <dbReference type="Proteomes" id="UP001232148"/>
    </source>
</evidence>
<comment type="caution">
    <text evidence="1">The sequence shown here is derived from an EMBL/GenBank/DDBJ whole genome shotgun (WGS) entry which is preliminary data.</text>
</comment>
<reference evidence="1" key="1">
    <citation type="submission" date="2021-06" db="EMBL/GenBank/DDBJ databases">
        <title>Comparative genomics, transcriptomics and evolutionary studies reveal genomic signatures of adaptation to plant cell wall in hemibiotrophic fungi.</title>
        <authorList>
            <consortium name="DOE Joint Genome Institute"/>
            <person name="Baroncelli R."/>
            <person name="Diaz J.F."/>
            <person name="Benocci T."/>
            <person name="Peng M."/>
            <person name="Battaglia E."/>
            <person name="Haridas S."/>
            <person name="Andreopoulos W."/>
            <person name="Labutti K."/>
            <person name="Pangilinan J."/>
            <person name="Floch G.L."/>
            <person name="Makela M.R."/>
            <person name="Henrissat B."/>
            <person name="Grigoriev I.V."/>
            <person name="Crouch J.A."/>
            <person name="De Vries R.P."/>
            <person name="Sukno S.A."/>
            <person name="Thon M.R."/>
        </authorList>
    </citation>
    <scope>NUCLEOTIDE SEQUENCE</scope>
    <source>
        <strain evidence="1">MAFF235873</strain>
    </source>
</reference>